<dbReference type="EMBL" id="BSXS01004458">
    <property type="protein sequence ID" value="GME83024.1"/>
    <property type="molecule type" value="Genomic_DNA"/>
</dbReference>
<comment type="caution">
    <text evidence="1">The sequence shown here is derived from an EMBL/GenBank/DDBJ whole genome shotgun (WGS) entry which is preliminary data.</text>
</comment>
<proteinExistence type="predicted"/>
<reference evidence="1" key="1">
    <citation type="submission" date="2023-04" db="EMBL/GenBank/DDBJ databases">
        <title>Ambrosiozyma monospora NBRC 10751.</title>
        <authorList>
            <person name="Ichikawa N."/>
            <person name="Sato H."/>
            <person name="Tonouchi N."/>
        </authorList>
    </citation>
    <scope>NUCLEOTIDE SEQUENCE</scope>
    <source>
        <strain evidence="1">NBRC 10751</strain>
    </source>
</reference>
<evidence type="ECO:0000313" key="1">
    <source>
        <dbReference type="EMBL" id="GME83024.1"/>
    </source>
</evidence>
<dbReference type="Proteomes" id="UP001165064">
    <property type="component" value="Unassembled WGS sequence"/>
</dbReference>
<accession>A0ACB5T781</accession>
<keyword evidence="2" id="KW-1185">Reference proteome</keyword>
<protein>
    <submittedName>
        <fullName evidence="1">Unnamed protein product</fullName>
    </submittedName>
</protein>
<evidence type="ECO:0000313" key="2">
    <source>
        <dbReference type="Proteomes" id="UP001165064"/>
    </source>
</evidence>
<gene>
    <name evidence="1" type="ORF">Amon02_000590100</name>
</gene>
<organism evidence="1 2">
    <name type="scientific">Ambrosiozyma monospora</name>
    <name type="common">Yeast</name>
    <name type="synonym">Endomycopsis monosporus</name>
    <dbReference type="NCBI Taxonomy" id="43982"/>
    <lineage>
        <taxon>Eukaryota</taxon>
        <taxon>Fungi</taxon>
        <taxon>Dikarya</taxon>
        <taxon>Ascomycota</taxon>
        <taxon>Saccharomycotina</taxon>
        <taxon>Pichiomycetes</taxon>
        <taxon>Pichiales</taxon>
        <taxon>Pichiaceae</taxon>
        <taxon>Ambrosiozyma</taxon>
    </lineage>
</organism>
<name>A0ACB5T781_AMBMO</name>
<sequence>MGLLSKKADKVSCDFQINFPTSDETFSRLNSDVRGRLTLSIREKLEDILTVEVGLRGLCRTQHVIQGGSGPVFFNEDVPLFSTSNIFFDSSQGDEKSTISSGRRFDVPFAFKFPTDQALPSSCSMVGSSSGNHLSVFYETYVRFHYLSSFVGRKKHFDVDRALHYQGLSNISRPTGAQLVTSTIEFSGGKSGLFKSSKSARKKDLKIQADLVVPQPLILNSTLDSLPITFTYFPTGPMEPGLQGLFEVKALWLKVNQDLKVICQGNKFSISRKHPFLEVQEINEKLDVAKFTYNKQSNAYSYSTTLGQLTGDRTTKLNAFLEEPLMGDFEVTNVFTNNNTFSINLTVNDLQSSQEQKFKFHSGFLFDFAGPQQMGQNGLPPNFVGPQQMGQNGPPPNFVGPQQMGQNGPPSNNYGYPQQMNQNGSPHGYPQQMNQNGPPPNYGYPQAPQQMNQNGPPPNNYGYPQQMGQNGPPPNFAGPQQMNQNGPPPNYGYPPQQIIQNGPPPNYGYPPQQMNQNGPPPNYGYPQQMGQNGPPPNMYHY</sequence>